<feature type="compositionally biased region" description="Polar residues" evidence="1">
    <location>
        <begin position="2173"/>
        <end position="2186"/>
    </location>
</feature>
<gene>
    <name evidence="3" type="ORF">DGUA_6G000881</name>
</gene>
<dbReference type="InterPro" id="IPR032060">
    <property type="entry name" value="MGA_dom"/>
</dbReference>
<feature type="compositionally biased region" description="Polar residues" evidence="1">
    <location>
        <begin position="2073"/>
        <end position="2082"/>
    </location>
</feature>
<evidence type="ECO:0000313" key="3">
    <source>
        <dbReference type="EMBL" id="SPP73403.1"/>
    </source>
</evidence>
<reference evidence="4" key="1">
    <citation type="submission" date="2018-01" db="EMBL/GenBank/DDBJ databases">
        <authorList>
            <person name="Alioto T."/>
            <person name="Alioto T."/>
        </authorList>
    </citation>
    <scope>NUCLEOTIDE SEQUENCE [LARGE SCALE GENOMIC DNA]</scope>
</reference>
<feature type="region of interest" description="Disordered" evidence="1">
    <location>
        <begin position="238"/>
        <end position="313"/>
    </location>
</feature>
<dbReference type="OrthoDB" id="6119313at2759"/>
<dbReference type="Proteomes" id="UP000268350">
    <property type="component" value="Unassembled WGS sequence"/>
</dbReference>
<feature type="region of interest" description="Disordered" evidence="1">
    <location>
        <begin position="1088"/>
        <end position="1116"/>
    </location>
</feature>
<accession>A0A3B0J2R5</accession>
<feature type="region of interest" description="Disordered" evidence="1">
    <location>
        <begin position="1130"/>
        <end position="1183"/>
    </location>
</feature>
<dbReference type="Pfam" id="PF16059">
    <property type="entry name" value="MGA_dom"/>
    <property type="match status" value="1"/>
</dbReference>
<keyword evidence="4" id="KW-1185">Reference proteome</keyword>
<feature type="region of interest" description="Disordered" evidence="1">
    <location>
        <begin position="1888"/>
        <end position="1920"/>
    </location>
</feature>
<feature type="region of interest" description="Disordered" evidence="1">
    <location>
        <begin position="1551"/>
        <end position="1619"/>
    </location>
</feature>
<feature type="region of interest" description="Disordered" evidence="1">
    <location>
        <begin position="1824"/>
        <end position="1858"/>
    </location>
</feature>
<feature type="domain" description="MGA conserved" evidence="2">
    <location>
        <begin position="842"/>
        <end position="891"/>
    </location>
</feature>
<feature type="region of interest" description="Disordered" evidence="1">
    <location>
        <begin position="2126"/>
        <end position="2201"/>
    </location>
</feature>
<dbReference type="EMBL" id="OUUW01000001">
    <property type="protein sequence ID" value="SPP73403.1"/>
    <property type="molecule type" value="Genomic_DNA"/>
</dbReference>
<feature type="region of interest" description="Disordered" evidence="1">
    <location>
        <begin position="2044"/>
        <end position="2082"/>
    </location>
</feature>
<organism evidence="3 4">
    <name type="scientific">Drosophila guanche</name>
    <name type="common">Fruit fly</name>
    <dbReference type="NCBI Taxonomy" id="7266"/>
    <lineage>
        <taxon>Eukaryota</taxon>
        <taxon>Metazoa</taxon>
        <taxon>Ecdysozoa</taxon>
        <taxon>Arthropoda</taxon>
        <taxon>Hexapoda</taxon>
        <taxon>Insecta</taxon>
        <taxon>Pterygota</taxon>
        <taxon>Neoptera</taxon>
        <taxon>Endopterygota</taxon>
        <taxon>Diptera</taxon>
        <taxon>Brachycera</taxon>
        <taxon>Muscomorpha</taxon>
        <taxon>Ephydroidea</taxon>
        <taxon>Drosophilidae</taxon>
        <taxon>Drosophila</taxon>
        <taxon>Sophophora</taxon>
    </lineage>
</organism>
<evidence type="ECO:0000256" key="1">
    <source>
        <dbReference type="SAM" id="MobiDB-lite"/>
    </source>
</evidence>
<evidence type="ECO:0000313" key="4">
    <source>
        <dbReference type="Proteomes" id="UP000268350"/>
    </source>
</evidence>
<evidence type="ECO:0000259" key="2">
    <source>
        <dbReference type="Pfam" id="PF16059"/>
    </source>
</evidence>
<feature type="compositionally biased region" description="Polar residues" evidence="1">
    <location>
        <begin position="284"/>
        <end position="302"/>
    </location>
</feature>
<feature type="compositionally biased region" description="Low complexity" evidence="1">
    <location>
        <begin position="1576"/>
        <end position="1598"/>
    </location>
</feature>
<feature type="region of interest" description="Disordered" evidence="1">
    <location>
        <begin position="1276"/>
        <end position="1319"/>
    </location>
</feature>
<proteinExistence type="predicted"/>
<dbReference type="STRING" id="7266.A0A3B0J2R5"/>
<feature type="compositionally biased region" description="Basic and acidic residues" evidence="1">
    <location>
        <begin position="1833"/>
        <end position="1856"/>
    </location>
</feature>
<dbReference type="OMA" id="CADMIND"/>
<feature type="compositionally biased region" description="Polar residues" evidence="1">
    <location>
        <begin position="1910"/>
        <end position="1920"/>
    </location>
</feature>
<feature type="compositionally biased region" description="Basic and acidic residues" evidence="1">
    <location>
        <begin position="1091"/>
        <end position="1102"/>
    </location>
</feature>
<protein>
    <submittedName>
        <fullName evidence="3">Blast:Serine/arginine repetitive matrix protein 1</fullName>
    </submittedName>
</protein>
<sequence length="2304" mass="255514">MDGAGIFGPQEKSSTCLCYVLTDPSTQLNDFIFSVVENADQYSDKSSIADCLLCLSMSSSSELPPIILQGKQLIKFRHLKRKYPVSREFLHRNWWNVKRFILYALTPRCVLRNYAWRRRRNNRVTIRKRVRLCLFDPRLKRMIKRRKQNIKKWSVSIVNHHKKMGHIDEYEETELYNVAEPLPAAELSKQMKQQLELLKTGKRNLCLIEESNKNVEILDAKAYEAVKEISVGDDVKTGSQAERLGKDNGQSECVDPMDITPSKETEEKTPTKSTESMFADQEDTPTPATPSKENTSQTSACSSAEKVEKTEKSGGSKFLDMLMNKVRVKPFARESNLPIEACPTPAYTAEEDGSGDFVGFDESVHQPGMLLTPIVPQSCKTLEGNSAFVSESLDAYMREHHINDDKEKLLEPMGHDGQVTSHSLPPPMDMPAVPEALQRLRTVAERRSYLQRSKNQKMAIINNEANIYRELQRKQRQRKVKIGAMQLLQASTTQMSFTRQGWQAASYVATEMSKYYYQVIQVDGERVRLPGAQGNNLQREKLPYRSKLTPQEATRVRCTDLCLDASIHPKLNIMPSTTTSVMNPKRLNQFPLSAIFPPCPLSMKPLQKPLDDDTAALLLAGGSMAVVSMPTVQLEVMPQLGRPLDEIAKRYLQHILPHHDITREWAEFSVSTLQQQPRVCMREAEEQASQTPAGRRKSFTFVIPYINDRNHILVRRVVDRSEQMDPNFYQEPHKLQEFDFRKALPEEPDADLLDCADMINDMINTVAISCSENSFIKEDTRTMYDLAAPSSPPKPAAELSAVKEEDDKALGKWKRRPTKQKRLANELRRLNATIIDAAARNADAKKPCIKDHCQLGCVCASLSGAELPLRDHCGRADCVIECHCLGGEQARVMRVQTADGRSISNEDAFNLRRKATARLAKMEKDFTSTLVLTDNETLLINESQGDKKRRCTKAPKRYEDFDDSNMFDDDELVSPSRATLKRNAAAAAATAAAAAAAASALAAANAKSAAAALSKSCKVRDTDLAQLKHCTVSIRRLPDMGNLATFCMTHQLYKCFCGGESIEGKPVIIEKEQWNTTVSHFNPELATRAHYSFERPPEEPPKKRGRKKEVKKDEFEAAEKEVAEQLSVAESLPLPLPPQPKLEGMLVSRPKAPPMKSPKNVRKEEEESAPKPVAPSTTAATPHERSVELDNIYSYYISRPYLCRRAVSVPRRSYTRRNRCRVKSTLDFIAATETLEMKELLRRRIDGAVFFYRKELDRQRNRQLLLQAETQGETAPVIIVRDDSDENEQTGSRKRNVPSSRQEVQPVPPSKRTKLQADRAAGDGNLQLDIQVPRIAACYSLNTASVDVLGSGLNTAAAAAAAASGVGPSSTEADSPNFRSFYNEVVKNMNTLVSKKMQDIDLALQRESKIIPAPNEEILCIIKWTNFLAAYECNYVYIWIVQMKQYTFLAATTTNLMPTVCGAIAIGDTRFASSTAETPMMARMLMESKRNEHTSRLAVVMQGRQSYWLVKGFLRHMQGSACTKPTPQTHPLLTKKINVLCSLLVKQRIREHQKKEATTDARPTASTKVVPDKEPATATEKASTSASASASASESVTAPEEDYVQEPARPASSNQALTKANASNIRSNIEFRKLTRSDVDELDIPDSYQGDHRWVVLDLVDDFSHIFVPAFGEMISLDRIHKVMRVAREKKKLVKLQFFHQAPYDAFVTSTSRKKIYFGPLRLDMSPPVLVLLQSVDGKMMLREVYQREHSIPVQPHHRSMAFWVVKLQGQLHFEVDLDDQKTVTNSNAPQINLPSAESLLRAPGNSSEQSVPANDLAVVIIDSDSDEDEEVPEKNDTGKGQNESEKPMETDKETETPQLVGESLLLPVPDKTQELPRMNFTIQTMPSSGALHITPGTSSPKATEAATGPESTRPGSNENNWQVTGPFLPFIANVPAIGDLAPTTQYLTPQVQLTQTAVGASAVSSAEPGPCLVSSLDPPAPKIGRFSYGARINESLQELLSSGTTPTATPSASITVTKMDGNESKGAAKTPGKAGDAIKIGTKRSLSGAPKHLPRLLPKPTPASTEKPDTGVTPTATNGPPTLIVGNQQLIRARPAPTPGPANCVKLYPRGAPSTAGKAVVRALKDPQSEKAPTSAAAGEGKRVDKPAKKTTSPLYVPPTPGRMPGRISLPGKQQSAGAEQTRSRPSLPAKVPTSQSATQTEGAASKCIYGYLVSDGLPKYRTKVLGDDFFLKMPNVGILRFTNCTTAGAYLNRELMRRSEHKDLLPADWKFRPDPQSIVRQTISAKLPTKDEETPPLIEIED</sequence>
<feature type="compositionally biased region" description="Basic and acidic residues" evidence="1">
    <location>
        <begin position="261"/>
        <end position="270"/>
    </location>
</feature>
<name>A0A3B0J2R5_DROGU</name>